<accession>A0A2S0KEJ4</accession>
<keyword evidence="5" id="KW-1185">Reference proteome</keyword>
<dbReference type="InterPro" id="IPR050362">
    <property type="entry name" value="Cation-dep_OMT"/>
</dbReference>
<dbReference type="GO" id="GO:0008757">
    <property type="term" value="F:S-adenosylmethionine-dependent methyltransferase activity"/>
    <property type="evidence" value="ECO:0007669"/>
    <property type="project" value="TreeGrafter"/>
</dbReference>
<evidence type="ECO:0000256" key="1">
    <source>
        <dbReference type="ARBA" id="ARBA00022603"/>
    </source>
</evidence>
<protein>
    <submittedName>
        <fullName evidence="4">Methyltransferase</fullName>
    </submittedName>
</protein>
<dbReference type="SUPFAM" id="SSF53335">
    <property type="entry name" value="S-adenosyl-L-methionine-dependent methyltransferases"/>
    <property type="match status" value="1"/>
</dbReference>
<dbReference type="GO" id="GO:0032259">
    <property type="term" value="P:methylation"/>
    <property type="evidence" value="ECO:0007669"/>
    <property type="project" value="UniProtKB-KW"/>
</dbReference>
<keyword evidence="2 4" id="KW-0808">Transferase</keyword>
<dbReference type="GO" id="GO:0008171">
    <property type="term" value="F:O-methyltransferase activity"/>
    <property type="evidence" value="ECO:0007669"/>
    <property type="project" value="InterPro"/>
</dbReference>
<dbReference type="InterPro" id="IPR029063">
    <property type="entry name" value="SAM-dependent_MTases_sf"/>
</dbReference>
<dbReference type="PANTHER" id="PTHR10509">
    <property type="entry name" value="O-METHYLTRANSFERASE-RELATED"/>
    <property type="match status" value="1"/>
</dbReference>
<name>A0A2S0KEJ4_9ACTN</name>
<dbReference type="Pfam" id="PF01596">
    <property type="entry name" value="Methyltransf_3"/>
    <property type="match status" value="1"/>
</dbReference>
<organism evidence="4 5">
    <name type="scientific">Gordonia iterans</name>
    <dbReference type="NCBI Taxonomy" id="1004901"/>
    <lineage>
        <taxon>Bacteria</taxon>
        <taxon>Bacillati</taxon>
        <taxon>Actinomycetota</taxon>
        <taxon>Actinomycetes</taxon>
        <taxon>Mycobacteriales</taxon>
        <taxon>Gordoniaceae</taxon>
        <taxon>Gordonia</taxon>
    </lineage>
</organism>
<dbReference type="PROSITE" id="PS51682">
    <property type="entry name" value="SAM_OMT_I"/>
    <property type="match status" value="1"/>
</dbReference>
<dbReference type="PANTHER" id="PTHR10509:SF85">
    <property type="entry name" value="O-METHYLTRANSFERASE RV1220C-RELATED"/>
    <property type="match status" value="1"/>
</dbReference>
<dbReference type="Gene3D" id="3.40.50.150">
    <property type="entry name" value="Vaccinia Virus protein VP39"/>
    <property type="match status" value="1"/>
</dbReference>
<dbReference type="Proteomes" id="UP000239814">
    <property type="component" value="Chromosome"/>
</dbReference>
<dbReference type="CDD" id="cd02440">
    <property type="entry name" value="AdoMet_MTases"/>
    <property type="match status" value="1"/>
</dbReference>
<dbReference type="KEGG" id="git:C6V83_07350"/>
<gene>
    <name evidence="4" type="ORF">C6V83_07350</name>
</gene>
<sequence>MSDTPAEPSRSPAADLAAYADAAIIEDDALRAARARAEELGAATVSPAAGALLSLLTRVSHAQHVVEIGTGAGVSGLWLLAGMSPSGILTTIDPETEHHRAARQAFGDAGIAPSRTRLITGAPTDVLTRLADDSYDVVFVDGSLLNYPVFVAEAVRILRPGGVVVLNNASADGTIADREATDPRTLAAREAAQLIADDDRLLPAVIPVGSGLLAAAKTR</sequence>
<evidence type="ECO:0000313" key="4">
    <source>
        <dbReference type="EMBL" id="AVM00118.1"/>
    </source>
</evidence>
<evidence type="ECO:0000313" key="5">
    <source>
        <dbReference type="Proteomes" id="UP000239814"/>
    </source>
</evidence>
<evidence type="ECO:0000256" key="2">
    <source>
        <dbReference type="ARBA" id="ARBA00022679"/>
    </source>
</evidence>
<dbReference type="AlphaFoldDB" id="A0A2S0KEJ4"/>
<keyword evidence="1 4" id="KW-0489">Methyltransferase</keyword>
<proteinExistence type="predicted"/>
<reference evidence="4 5" key="1">
    <citation type="submission" date="2018-03" db="EMBL/GenBank/DDBJ databases">
        <title>Characteristics and genome of n-alkane degrading marine bacteria Gordonia iterans isolated from crude oil contaminated in Tae-an, South Korea.</title>
        <authorList>
            <person name="Lee S.-S."/>
            <person name="Kim H."/>
        </authorList>
    </citation>
    <scope>NUCLEOTIDE SEQUENCE [LARGE SCALE GENOMIC DNA]</scope>
    <source>
        <strain evidence="4 5">Co17</strain>
    </source>
</reference>
<dbReference type="RefSeq" id="WP_105941849.1">
    <property type="nucleotide sequence ID" value="NZ_CP027433.1"/>
</dbReference>
<dbReference type="InterPro" id="IPR002935">
    <property type="entry name" value="SAM_O-MeTrfase"/>
</dbReference>
<keyword evidence="3" id="KW-0949">S-adenosyl-L-methionine</keyword>
<dbReference type="OrthoDB" id="4774874at2"/>
<evidence type="ECO:0000256" key="3">
    <source>
        <dbReference type="ARBA" id="ARBA00022691"/>
    </source>
</evidence>
<dbReference type="EMBL" id="CP027433">
    <property type="protein sequence ID" value="AVM00118.1"/>
    <property type="molecule type" value="Genomic_DNA"/>
</dbReference>